<reference evidence="7 8" key="1">
    <citation type="journal article" date="2016" name="Antonie Van Leeuwenhoek">
        <title>Nocardia donostiensis sp. nov., isolated from human respiratory specimens.</title>
        <authorList>
            <person name="Ercibengoa M."/>
            <person name="Bell M."/>
            <person name="Marimon J.M."/>
            <person name="Humrighouse B."/>
            <person name="Klenk H.P."/>
            <person name="Potter G."/>
            <person name="Perez-Trallero E."/>
        </authorList>
    </citation>
    <scope>NUCLEOTIDE SEQUENCE [LARGE SCALE GENOMIC DNA]</scope>
    <source>
        <strain evidence="7 8">X1655</strain>
    </source>
</reference>
<organism evidence="7 8">
    <name type="scientific">Nocardia donostiensis</name>
    <dbReference type="NCBI Taxonomy" id="1538463"/>
    <lineage>
        <taxon>Bacteria</taxon>
        <taxon>Bacillati</taxon>
        <taxon>Actinomycetota</taxon>
        <taxon>Actinomycetes</taxon>
        <taxon>Mycobacteriales</taxon>
        <taxon>Nocardiaceae</taxon>
        <taxon>Nocardia</taxon>
    </lineage>
</organism>
<keyword evidence="8" id="KW-1185">Reference proteome</keyword>
<comment type="caution">
    <text evidence="7">The sequence shown here is derived from an EMBL/GenBank/DDBJ whole genome shotgun (WGS) entry which is preliminary data.</text>
</comment>
<keyword evidence="4 5" id="KW-0408">Iron</keyword>
<comment type="similarity">
    <text evidence="1 6">Belongs to the carotenoid oxygenase family.</text>
</comment>
<evidence type="ECO:0000256" key="4">
    <source>
        <dbReference type="ARBA" id="ARBA00023004"/>
    </source>
</evidence>
<dbReference type="Pfam" id="PF03055">
    <property type="entry name" value="RPE65"/>
    <property type="match status" value="1"/>
</dbReference>
<dbReference type="InterPro" id="IPR004294">
    <property type="entry name" value="Carotenoid_Oase"/>
</dbReference>
<comment type="cofactor">
    <cofactor evidence="5 6">
        <name>Fe(2+)</name>
        <dbReference type="ChEBI" id="CHEBI:29033"/>
    </cofactor>
    <text evidence="5 6">Binds 1 Fe(2+) ion per subunit.</text>
</comment>
<name>A0A1V2T9D9_9NOCA</name>
<dbReference type="Proteomes" id="UP000188836">
    <property type="component" value="Unassembled WGS sequence"/>
</dbReference>
<evidence type="ECO:0000256" key="1">
    <source>
        <dbReference type="ARBA" id="ARBA00006787"/>
    </source>
</evidence>
<dbReference type="STRING" id="1538463.B0T36_20975"/>
<dbReference type="PANTHER" id="PTHR10543">
    <property type="entry name" value="BETA-CAROTENE DIOXYGENASE"/>
    <property type="match status" value="1"/>
</dbReference>
<feature type="non-terminal residue" evidence="7">
    <location>
        <position position="323"/>
    </location>
</feature>
<keyword evidence="3 6" id="KW-0560">Oxidoreductase</keyword>
<keyword evidence="6 7" id="KW-0223">Dioxygenase</keyword>
<dbReference type="GO" id="GO:0010436">
    <property type="term" value="F:carotenoid dioxygenase activity"/>
    <property type="evidence" value="ECO:0007669"/>
    <property type="project" value="TreeGrafter"/>
</dbReference>
<dbReference type="EMBL" id="MUMY01000034">
    <property type="protein sequence ID" value="ONM46068.1"/>
    <property type="molecule type" value="Genomic_DNA"/>
</dbReference>
<dbReference type="GO" id="GO:0046872">
    <property type="term" value="F:metal ion binding"/>
    <property type="evidence" value="ECO:0007669"/>
    <property type="project" value="UniProtKB-KW"/>
</dbReference>
<proteinExistence type="inferred from homology"/>
<evidence type="ECO:0000256" key="6">
    <source>
        <dbReference type="RuleBase" id="RU364048"/>
    </source>
</evidence>
<evidence type="ECO:0000256" key="5">
    <source>
        <dbReference type="PIRSR" id="PIRSR604294-1"/>
    </source>
</evidence>
<evidence type="ECO:0000256" key="2">
    <source>
        <dbReference type="ARBA" id="ARBA00022723"/>
    </source>
</evidence>
<gene>
    <name evidence="7" type="ORF">B0T46_25130</name>
</gene>
<evidence type="ECO:0000313" key="7">
    <source>
        <dbReference type="EMBL" id="ONM46068.1"/>
    </source>
</evidence>
<sequence length="323" mass="34742">MLLGSTAAALAIGGGAGALLGRATDRPQPPAIRVPAPPPAGDSAFLSGAFTPVEAEVTSFDLAVTGAIPAELDGRYLRIGPNALGIDDPAAFYWVTAPGMVHGVRIRDGRAEWYRSRWIRSAAVAAELGEPARGEALPMDHACNTHIIGFRGRTLALEESGPMPYELTDELSTVGPYTFGGTLEGAFTAHTKIDPAAGEMHAITYNPQWDHVRHLVVDDSGTVARLRRIPVGDKPMMHDFALTRNYVVVCDTPVTFRPAALEHSPNPYAWNDDHPARLGILPRGGGAIRWFDMQRVFVSHVLNGYDDGTTVVMDYVGFPAFHP</sequence>
<keyword evidence="2 5" id="KW-0479">Metal-binding</keyword>
<feature type="binding site" evidence="5">
    <location>
        <position position="238"/>
    </location>
    <ligand>
        <name>Fe cation</name>
        <dbReference type="ChEBI" id="CHEBI:24875"/>
        <note>catalytic</note>
    </ligand>
</feature>
<evidence type="ECO:0000256" key="3">
    <source>
        <dbReference type="ARBA" id="ARBA00023002"/>
    </source>
</evidence>
<accession>A0A1V2T9D9</accession>
<dbReference type="GO" id="GO:0016121">
    <property type="term" value="P:carotene catabolic process"/>
    <property type="evidence" value="ECO:0007669"/>
    <property type="project" value="TreeGrafter"/>
</dbReference>
<evidence type="ECO:0000313" key="8">
    <source>
        <dbReference type="Proteomes" id="UP000188836"/>
    </source>
</evidence>
<feature type="binding site" evidence="5">
    <location>
        <position position="300"/>
    </location>
    <ligand>
        <name>Fe cation</name>
        <dbReference type="ChEBI" id="CHEBI:24875"/>
        <note>catalytic</note>
    </ligand>
</feature>
<dbReference type="PANTHER" id="PTHR10543:SF89">
    <property type="entry name" value="CAROTENOID 9,10(9',10')-CLEAVAGE DIOXYGENASE 1"/>
    <property type="match status" value="1"/>
</dbReference>
<dbReference type="AlphaFoldDB" id="A0A1V2T9D9"/>
<protein>
    <recommendedName>
        <fullName evidence="6">Dioxygenase</fullName>
        <ecNumber evidence="6">1.13.11.-</ecNumber>
    </recommendedName>
</protein>
<feature type="binding site" evidence="5">
    <location>
        <position position="190"/>
    </location>
    <ligand>
        <name>Fe cation</name>
        <dbReference type="ChEBI" id="CHEBI:24875"/>
        <note>catalytic</note>
    </ligand>
</feature>
<dbReference type="EC" id="1.13.11.-" evidence="6"/>